<evidence type="ECO:0000256" key="1">
    <source>
        <dbReference type="SAM" id="MobiDB-lite"/>
    </source>
</evidence>
<gene>
    <name evidence="4" type="ordered locus">Ethha_0131</name>
</gene>
<dbReference type="EMBL" id="CP002400">
    <property type="protein sequence ID" value="ADU25718.1"/>
    <property type="molecule type" value="Genomic_DNA"/>
</dbReference>
<dbReference type="PANTHER" id="PTHR38730">
    <property type="entry name" value="SLL7028 PROTEIN"/>
    <property type="match status" value="1"/>
</dbReference>
<feature type="region of interest" description="Disordered" evidence="1">
    <location>
        <begin position="564"/>
        <end position="584"/>
    </location>
</feature>
<evidence type="ECO:0000313" key="4">
    <source>
        <dbReference type="EMBL" id="ADU25718.1"/>
    </source>
</evidence>
<dbReference type="eggNOG" id="COG3864">
    <property type="taxonomic scope" value="Bacteria"/>
</dbReference>
<dbReference type="Proteomes" id="UP000001551">
    <property type="component" value="Chromosome"/>
</dbReference>
<feature type="compositionally biased region" description="Basic and acidic residues" evidence="1">
    <location>
        <begin position="215"/>
        <end position="227"/>
    </location>
</feature>
<dbReference type="AlphaFoldDB" id="E6U639"/>
<proteinExistence type="predicted"/>
<evidence type="ECO:0000259" key="3">
    <source>
        <dbReference type="Pfam" id="PF13203"/>
    </source>
</evidence>
<accession>E6U639</accession>
<feature type="domain" description="Putative metallopeptidase" evidence="3">
    <location>
        <begin position="34"/>
        <end position="251"/>
    </location>
</feature>
<dbReference type="InterPro" id="IPR025154">
    <property type="entry name" value="Put_metallopeptidase_dom"/>
</dbReference>
<organism evidence="4 5">
    <name type="scientific">Ethanoligenens harbinense (strain DSM 18485 / JCM 12961 / CGMCC 1.5033 / YUAN-3)</name>
    <dbReference type="NCBI Taxonomy" id="663278"/>
    <lineage>
        <taxon>Bacteria</taxon>
        <taxon>Bacillati</taxon>
        <taxon>Bacillota</taxon>
        <taxon>Clostridia</taxon>
        <taxon>Eubacteriales</taxon>
        <taxon>Oscillospiraceae</taxon>
        <taxon>Ethanoligenens</taxon>
    </lineage>
</organism>
<keyword evidence="5" id="KW-1185">Reference proteome</keyword>
<feature type="compositionally biased region" description="Gly residues" evidence="1">
    <location>
        <begin position="285"/>
        <end position="300"/>
    </location>
</feature>
<dbReference type="PANTHER" id="PTHR38730:SF1">
    <property type="entry name" value="SLL7028 PROTEIN"/>
    <property type="match status" value="1"/>
</dbReference>
<evidence type="ECO:0008006" key="6">
    <source>
        <dbReference type="Google" id="ProtNLM"/>
    </source>
</evidence>
<protein>
    <recommendedName>
        <fullName evidence="6">Metallopeptidase</fullName>
    </recommendedName>
</protein>
<feature type="compositionally biased region" description="Polar residues" evidence="1">
    <location>
        <begin position="274"/>
        <end position="284"/>
    </location>
</feature>
<name>E6U639_ETHHY</name>
<feature type="region of interest" description="Disordered" evidence="1">
    <location>
        <begin position="187"/>
        <end position="313"/>
    </location>
</feature>
<dbReference type="KEGG" id="eha:Ethha_0131"/>
<dbReference type="Pfam" id="PF09967">
    <property type="entry name" value="DUF2201"/>
    <property type="match status" value="1"/>
</dbReference>
<reference evidence="4 5" key="1">
    <citation type="submission" date="2010-12" db="EMBL/GenBank/DDBJ databases">
        <title>Complete sequence of Ethanoligenens harbinense YUAN-3.</title>
        <authorList>
            <person name="Lucas S."/>
            <person name="Copeland A."/>
            <person name="Lapidus A."/>
            <person name="Cheng J.-F."/>
            <person name="Bruce D."/>
            <person name="Goodwin L."/>
            <person name="Pitluck S."/>
            <person name="Chertkov O."/>
            <person name="Misra M."/>
            <person name="Detter J.C."/>
            <person name="Han C."/>
            <person name="Tapia R."/>
            <person name="Land M."/>
            <person name="Hauser L."/>
            <person name="Jeffries C."/>
            <person name="Kyrpides N."/>
            <person name="Ivanova N."/>
            <person name="Mikhailova N."/>
            <person name="Wang A."/>
            <person name="Mouttaki H."/>
            <person name="He Z."/>
            <person name="Zhou J."/>
            <person name="Hemme C.L."/>
            <person name="Woyke T."/>
        </authorList>
    </citation>
    <scope>NUCLEOTIDE SEQUENCE [LARGE SCALE GENOMIC DNA]</scope>
    <source>
        <strain evidence="5">DSM 18485 / JCM 12961 / CGMCC 1.5033 / YUAN-3</strain>
    </source>
</reference>
<dbReference type="HOGENOM" id="CLU_040527_1_0_9"/>
<evidence type="ECO:0000259" key="2">
    <source>
        <dbReference type="Pfam" id="PF09967"/>
    </source>
</evidence>
<dbReference type="Pfam" id="PF13203">
    <property type="entry name" value="DUF2201_N"/>
    <property type="match status" value="1"/>
</dbReference>
<feature type="compositionally biased region" description="Polar residues" evidence="1">
    <location>
        <begin position="194"/>
        <end position="208"/>
    </location>
</feature>
<evidence type="ECO:0000313" key="5">
    <source>
        <dbReference type="Proteomes" id="UP000001551"/>
    </source>
</evidence>
<dbReference type="STRING" id="663278.Ethha_0131"/>
<dbReference type="InterPro" id="IPR018698">
    <property type="entry name" value="VWA-like_dom"/>
</dbReference>
<dbReference type="RefSeq" id="WP_013484099.1">
    <property type="nucleotide sequence ID" value="NC_014828.1"/>
</dbReference>
<feature type="domain" description="VWA-like" evidence="2">
    <location>
        <begin position="416"/>
        <end position="506"/>
    </location>
</feature>
<sequence>MKDEKDASFLDRADPLAREILGLTRSAMFVKLRFLDAALGHLPFARQDDIGRIATDGKHLFYNPRFILQRYEESADRLARDCLHLVFHCVLRHPFFLGQVRPAWWNLAVDIAVENTLNELDVFPTGRVHETAAEQVLTELRGPVRSLSAEGLYRYFAREGLDDDSASRLRQLFYHDDHIGWYARDEREEHTRTGDQNVVEQGQASEQDAGSGGESDAKSENRREKEGAGGGEPGQDKPQPGDGNNADTPSDKTETPSGQAPPSPGGGDPSGDANQSQTENTPGQESGGTGEGNDGQAGGKDGGEEESPMKLPAPREDGLFALWKQISRRMQTDLETTSRRWGEESGSLLQSIRGANRDKCDYSAFLRRFSTRGEQMKVNDDEFDYIFYTHGLERYGNMPLIEPLEYKEVRKVREFVIAIDTSASCSGELVQGFVRKTYSILKQQECFFRRLNIHIIQCDAEIQSDVLITCEADLERYIAEQKLHGFGGTDFRPVFAYIDDLLAKHAFFDLRGLVYFSDGYGVFPLKKPPYDTAFVFLGDDEERKVPSWVIPVRMTEEELYDLVEQPETDAQQNARGGDEKEAAI</sequence>